<evidence type="ECO:0000256" key="1">
    <source>
        <dbReference type="HAMAP-Rule" id="MF_00652"/>
    </source>
</evidence>
<evidence type="ECO:0000256" key="2">
    <source>
        <dbReference type="SAM" id="MobiDB-lite"/>
    </source>
</evidence>
<dbReference type="GO" id="GO:0033194">
    <property type="term" value="P:response to hydroperoxide"/>
    <property type="evidence" value="ECO:0007669"/>
    <property type="project" value="TreeGrafter"/>
</dbReference>
<protein>
    <recommendedName>
        <fullName evidence="1">UPF0246 protein ET989_05105</fullName>
    </recommendedName>
</protein>
<dbReference type="OrthoDB" id="3210767at2"/>
<dbReference type="PANTHER" id="PTHR30283:SF4">
    <property type="entry name" value="PEROXIDE STRESS RESISTANCE PROTEIN YAAA"/>
    <property type="match status" value="1"/>
</dbReference>
<dbReference type="AlphaFoldDB" id="A0A4Q9KG06"/>
<evidence type="ECO:0000313" key="3">
    <source>
        <dbReference type="EMBL" id="TBT85838.1"/>
    </source>
</evidence>
<gene>
    <name evidence="3" type="primary">yaaA</name>
    <name evidence="3" type="ORF">ET989_05105</name>
</gene>
<feature type="compositionally biased region" description="Basic and acidic residues" evidence="2">
    <location>
        <begin position="11"/>
        <end position="27"/>
    </location>
</feature>
<comment type="similarity">
    <text evidence="1">Belongs to the UPF0246 family.</text>
</comment>
<comment type="caution">
    <text evidence="3">The sequence shown here is derived from an EMBL/GenBank/DDBJ whole genome shotgun (WGS) entry which is preliminary data.</text>
</comment>
<proteinExistence type="inferred from homology"/>
<feature type="region of interest" description="Disordered" evidence="2">
    <location>
        <begin position="1"/>
        <end position="27"/>
    </location>
</feature>
<reference evidence="3 4" key="1">
    <citation type="submission" date="2019-01" db="EMBL/GenBank/DDBJ databases">
        <title>Lactibacter flavus gen. nov., sp. nov., a novel bacterium of the family Propionibacteriaceae isolated from raw milk and dairy products.</title>
        <authorList>
            <person name="Huptas C."/>
            <person name="Wenning M."/>
            <person name="Breitenwieser F."/>
            <person name="Doll E."/>
            <person name="Von Neubeck M."/>
            <person name="Busse H.-J."/>
            <person name="Scherer S."/>
        </authorList>
    </citation>
    <scope>NUCLEOTIDE SEQUENCE [LARGE SCALE GENOMIC DNA]</scope>
    <source>
        <strain evidence="3 4">KCTC 33808</strain>
    </source>
</reference>
<dbReference type="GO" id="GO:0005829">
    <property type="term" value="C:cytosol"/>
    <property type="evidence" value="ECO:0007669"/>
    <property type="project" value="TreeGrafter"/>
</dbReference>
<dbReference type="Proteomes" id="UP000292373">
    <property type="component" value="Unassembled WGS sequence"/>
</dbReference>
<dbReference type="RefSeq" id="WP_131167488.1">
    <property type="nucleotide sequence ID" value="NZ_SDMQ01000004.1"/>
</dbReference>
<dbReference type="PANTHER" id="PTHR30283">
    <property type="entry name" value="PEROXIDE STRESS RESPONSE PROTEIN YAAA"/>
    <property type="match status" value="1"/>
</dbReference>
<dbReference type="HAMAP" id="MF_00652">
    <property type="entry name" value="UPF0246"/>
    <property type="match status" value="1"/>
</dbReference>
<dbReference type="InterPro" id="IPR005583">
    <property type="entry name" value="YaaA"/>
</dbReference>
<dbReference type="Pfam" id="PF03883">
    <property type="entry name" value="H2O2_YaaD"/>
    <property type="match status" value="1"/>
</dbReference>
<evidence type="ECO:0000313" key="4">
    <source>
        <dbReference type="Proteomes" id="UP000292373"/>
    </source>
</evidence>
<organism evidence="3 4">
    <name type="scientific">Propioniciclava sinopodophylli</name>
    <dbReference type="NCBI Taxonomy" id="1837344"/>
    <lineage>
        <taxon>Bacteria</taxon>
        <taxon>Bacillati</taxon>
        <taxon>Actinomycetota</taxon>
        <taxon>Actinomycetes</taxon>
        <taxon>Propionibacteriales</taxon>
        <taxon>Propionibacteriaceae</taxon>
        <taxon>Propioniciclava</taxon>
    </lineage>
</organism>
<keyword evidence="4" id="KW-1185">Reference proteome</keyword>
<name>A0A4Q9KG06_9ACTN</name>
<sequence length="267" mass="30010">MITLLSPAKSLDYESKPTTRKHTEPRLLEESEGLIEVLRTRSVADLASLMHISDELAALNAQRYADFAPPFTTKNAKQALLAFDGDVYQGMAAAERFDERDFTEAQKTVRILSGLYGVLRPLDLMQPYRLEMGTKLRTERGANLYAWWGHRISEVLRDDLAESPGADAVVNLASDEYFRSVRPDVLGARIISPRFEDTDARGTRKIVSFFAKRARGEMAGWMVRNRVRTVGALRGFDEAGYRFDQTASTPDVPVFVRSFEDRPANAA</sequence>
<dbReference type="EMBL" id="SDMQ01000004">
    <property type="protein sequence ID" value="TBT85838.1"/>
    <property type="molecule type" value="Genomic_DNA"/>
</dbReference>
<dbReference type="NCBIfam" id="NF002542">
    <property type="entry name" value="PRK02101.1-3"/>
    <property type="match status" value="1"/>
</dbReference>
<accession>A0A4Q9KG06</accession>